<dbReference type="Proteomes" id="UP000654370">
    <property type="component" value="Unassembled WGS sequence"/>
</dbReference>
<dbReference type="InterPro" id="IPR050216">
    <property type="entry name" value="LRR_domain-containing"/>
</dbReference>
<dbReference type="OrthoDB" id="660555at2759"/>
<dbReference type="SUPFAM" id="SSF52058">
    <property type="entry name" value="L domain-like"/>
    <property type="match status" value="1"/>
</dbReference>
<dbReference type="SMART" id="SM00369">
    <property type="entry name" value="LRR_TYP"/>
    <property type="match status" value="8"/>
</dbReference>
<dbReference type="GO" id="GO:0005737">
    <property type="term" value="C:cytoplasm"/>
    <property type="evidence" value="ECO:0007669"/>
    <property type="project" value="TreeGrafter"/>
</dbReference>
<evidence type="ECO:0000313" key="3">
    <source>
        <dbReference type="EMBL" id="KAG2182007.1"/>
    </source>
</evidence>
<name>A0A8H7PX63_MORIS</name>
<evidence type="ECO:0000256" key="2">
    <source>
        <dbReference type="ARBA" id="ARBA00022737"/>
    </source>
</evidence>
<gene>
    <name evidence="3" type="ORF">INT43_006933</name>
</gene>
<keyword evidence="2" id="KW-0677">Repeat</keyword>
<evidence type="ECO:0000313" key="4">
    <source>
        <dbReference type="Proteomes" id="UP000654370"/>
    </source>
</evidence>
<keyword evidence="4" id="KW-1185">Reference proteome</keyword>
<dbReference type="PANTHER" id="PTHR48051:SF1">
    <property type="entry name" value="RAS SUPPRESSOR PROTEIN 1"/>
    <property type="match status" value="1"/>
</dbReference>
<dbReference type="PROSITE" id="PS51450">
    <property type="entry name" value="LRR"/>
    <property type="match status" value="1"/>
</dbReference>
<comment type="caution">
    <text evidence="3">The sequence shown here is derived from an EMBL/GenBank/DDBJ whole genome shotgun (WGS) entry which is preliminary data.</text>
</comment>
<dbReference type="Pfam" id="PF13855">
    <property type="entry name" value="LRR_8"/>
    <property type="match status" value="2"/>
</dbReference>
<reference evidence="3" key="1">
    <citation type="submission" date="2020-12" db="EMBL/GenBank/DDBJ databases">
        <title>Metabolic potential, ecology and presence of endohyphal bacteria is reflected in genomic diversity of Mucoromycotina.</title>
        <authorList>
            <person name="Muszewska A."/>
            <person name="Okrasinska A."/>
            <person name="Steczkiewicz K."/>
            <person name="Drgas O."/>
            <person name="Orlowska M."/>
            <person name="Perlinska-Lenart U."/>
            <person name="Aleksandrzak-Piekarczyk T."/>
            <person name="Szatraj K."/>
            <person name="Zielenkiewicz U."/>
            <person name="Pilsyk S."/>
            <person name="Malc E."/>
            <person name="Mieczkowski P."/>
            <person name="Kruszewska J.S."/>
            <person name="Biernat P."/>
            <person name="Pawlowska J."/>
        </authorList>
    </citation>
    <scope>NUCLEOTIDE SEQUENCE</scope>
    <source>
        <strain evidence="3">WA0000067209</strain>
    </source>
</reference>
<proteinExistence type="predicted"/>
<dbReference type="Gene3D" id="3.80.10.10">
    <property type="entry name" value="Ribonuclease Inhibitor"/>
    <property type="match status" value="1"/>
</dbReference>
<dbReference type="SMART" id="SM00364">
    <property type="entry name" value="LRR_BAC"/>
    <property type="match status" value="7"/>
</dbReference>
<keyword evidence="1" id="KW-0433">Leucine-rich repeat</keyword>
<dbReference type="InterPro" id="IPR003591">
    <property type="entry name" value="Leu-rich_rpt_typical-subtyp"/>
</dbReference>
<sequence>MGNVQTAEIDLSDRQLTSVTLEQLGASVALPGVYKILAHVKRDRGNRVHRLYLRRNQLAYLPTHFEVLLSSLTDLSLRSNELTEFPKEILALKHLIKLSLASNSISVIPADISKLRNLEWLNLASNTIDDLPEELAKCKRITHLDIQKNRFTSLPSCISRLPNLRVLLAHKNSISHLGLDSIASTLCTLNLSFNFLEAVPTIVYKLPCLEVLILSSNLLKEFPAELCRRNKMLTNLDLHTNKIQGVPIEISNLKRLRRLNIAINEIDHIPSALGGLASLEWLNMNDNKLVQLPESIGDLRYLIKFGIVQNQLECLPDSIGRLTQLSKLDMRRNKFQWLPGSILKLRDQNETTQTVIDNRDETPVRTLRPGIGSLKTILMGENEKLQYFEGIVCDAHDGDTYVLPSNVNNAEQDKLQVLHKVPTLSEVAARSLLRQLSAQEGTQASLKHYSTRQAYLQTLSTNIIPEYTRSKLTNKSRQCEGCLRLFCDSHIYVAELGCMGDTRLDVPVRFRMCSYRCAKIFLATDKTAGQPYEDEALPDGLEALDYSSNEESSDMHSRRRNNDFVPIRNYGFAAASSGKNARLHGFNVLLCLPTEQNATFQRGKLVLSNCSIIRYEPSFWLTTMMMIWMKTI</sequence>
<dbReference type="EMBL" id="JAEPQZ010000004">
    <property type="protein sequence ID" value="KAG2182007.1"/>
    <property type="molecule type" value="Genomic_DNA"/>
</dbReference>
<dbReference type="AlphaFoldDB" id="A0A8H7PX63"/>
<dbReference type="InterPro" id="IPR032675">
    <property type="entry name" value="LRR_dom_sf"/>
</dbReference>
<evidence type="ECO:0000256" key="1">
    <source>
        <dbReference type="ARBA" id="ARBA00022614"/>
    </source>
</evidence>
<dbReference type="InterPro" id="IPR001611">
    <property type="entry name" value="Leu-rich_rpt"/>
</dbReference>
<organism evidence="3 4">
    <name type="scientific">Mortierella isabellina</name>
    <name type="common">Filamentous fungus</name>
    <name type="synonym">Umbelopsis isabellina</name>
    <dbReference type="NCBI Taxonomy" id="91625"/>
    <lineage>
        <taxon>Eukaryota</taxon>
        <taxon>Fungi</taxon>
        <taxon>Fungi incertae sedis</taxon>
        <taxon>Mucoromycota</taxon>
        <taxon>Mucoromycotina</taxon>
        <taxon>Umbelopsidomycetes</taxon>
        <taxon>Umbelopsidales</taxon>
        <taxon>Umbelopsidaceae</taxon>
        <taxon>Umbelopsis</taxon>
    </lineage>
</organism>
<protein>
    <submittedName>
        <fullName evidence="3">Uncharacterized protein</fullName>
    </submittedName>
</protein>
<dbReference type="PANTHER" id="PTHR48051">
    <property type="match status" value="1"/>
</dbReference>
<accession>A0A8H7PX63</accession>